<comment type="cofactor">
    <cofactor evidence="1">
        <name>Mn(2+)</name>
        <dbReference type="ChEBI" id="CHEBI:29035"/>
    </cofactor>
</comment>
<evidence type="ECO:0000256" key="9">
    <source>
        <dbReference type="ARBA" id="ARBA00022989"/>
    </source>
</evidence>
<proteinExistence type="inferred from homology"/>
<dbReference type="GO" id="GO:0030311">
    <property type="term" value="P:poly-N-acetyllactosamine biosynthetic process"/>
    <property type="evidence" value="ECO:0007669"/>
    <property type="project" value="TreeGrafter"/>
</dbReference>
<evidence type="ECO:0000256" key="12">
    <source>
        <dbReference type="ARBA" id="ARBA00023180"/>
    </source>
</evidence>
<dbReference type="AlphaFoldDB" id="A0A9Y4TUT2"/>
<evidence type="ECO:0000256" key="2">
    <source>
        <dbReference type="ARBA" id="ARBA00004323"/>
    </source>
</evidence>
<dbReference type="EC" id="2.4.1.-" evidence="16"/>
<feature type="signal peptide" evidence="17">
    <location>
        <begin position="1"/>
        <end position="26"/>
    </location>
</feature>
<dbReference type="Gene3D" id="3.90.550.50">
    <property type="match status" value="1"/>
</dbReference>
<keyword evidence="10 16" id="KW-0333">Golgi apparatus</keyword>
<dbReference type="GO" id="GO:0006493">
    <property type="term" value="P:protein O-linked glycosylation"/>
    <property type="evidence" value="ECO:0007669"/>
    <property type="project" value="TreeGrafter"/>
</dbReference>
<name>A0A9Y4TUT2_9TELE</name>
<dbReference type="GO" id="GO:0000139">
    <property type="term" value="C:Golgi membrane"/>
    <property type="evidence" value="ECO:0007669"/>
    <property type="project" value="UniProtKB-SubCell"/>
</dbReference>
<evidence type="ECO:0000256" key="8">
    <source>
        <dbReference type="ARBA" id="ARBA00022968"/>
    </source>
</evidence>
<dbReference type="RefSeq" id="XP_008295405.1">
    <property type="nucleotide sequence ID" value="XM_008297183.1"/>
</dbReference>
<evidence type="ECO:0000256" key="16">
    <source>
        <dbReference type="RuleBase" id="RU363063"/>
    </source>
</evidence>
<evidence type="ECO:0000313" key="18">
    <source>
        <dbReference type="Proteomes" id="UP000694891"/>
    </source>
</evidence>
<accession>A0A9Y4TUT2</accession>
<evidence type="ECO:0000256" key="4">
    <source>
        <dbReference type="ARBA" id="ARBA00008661"/>
    </source>
</evidence>
<keyword evidence="17" id="KW-0732">Signal</keyword>
<sequence>MRRIQTCTAMVLLVSLLLVFFYSSLHLETSHGHKAGMEDLLKQRGLKVHDADVRIKPPVLEVSTTGDVRIKPPVLEVSTMPPSELYNVSSLRQTIPQNGAYWNRLLYSALRRVEKGEKPFRHDPHWSSCRETNQELLQTNMHDFTSYPVLFQTFLQGMNCRSPPVLINQSNVSNDTFLLLAIKSTPRNFEQRQAVRETWGREGVYPGGLRVRLVFLLGSSPLEDPDLSPLLSFEAKHYGDLLQWDFRESLLNLTLKMNMLLQWARKSCPHASFIFSGDDDVFVNTPALLRYLESLEASKASQLYVGHVISSANPLRDPKSKYFIPLSFYDGPYPAYAGGGGFLISGALLQPLYSVSRMVPFFPIDDVYIAMCFKALGVTPEAHAGFQTFDVKEQDRENLCVHKDLLLIHRRSPQQMKKLWTGIHSPFLTC</sequence>
<evidence type="ECO:0000256" key="17">
    <source>
        <dbReference type="SAM" id="SignalP"/>
    </source>
</evidence>
<evidence type="ECO:0000256" key="1">
    <source>
        <dbReference type="ARBA" id="ARBA00001936"/>
    </source>
</evidence>
<keyword evidence="11" id="KW-0472">Membrane</keyword>
<keyword evidence="8" id="KW-0735">Signal-anchor</keyword>
<comment type="similarity">
    <text evidence="4 16">Belongs to the glycosyltransferase 31 family.</text>
</comment>
<dbReference type="Proteomes" id="UP000694891">
    <property type="component" value="Unplaced"/>
</dbReference>
<dbReference type="Pfam" id="PF01762">
    <property type="entry name" value="Galactosyl_T"/>
    <property type="match status" value="1"/>
</dbReference>
<evidence type="ECO:0000256" key="6">
    <source>
        <dbReference type="ARBA" id="ARBA00022679"/>
    </source>
</evidence>
<keyword evidence="13" id="KW-0464">Manganese</keyword>
<evidence type="ECO:0000256" key="5">
    <source>
        <dbReference type="ARBA" id="ARBA00022676"/>
    </source>
</evidence>
<dbReference type="InterPro" id="IPR002659">
    <property type="entry name" value="Glyco_trans_31"/>
</dbReference>
<dbReference type="PANTHER" id="PTHR11214">
    <property type="entry name" value="BETA-1,3-N-ACETYLGLUCOSAMINYLTRANSFERASE"/>
    <property type="match status" value="1"/>
</dbReference>
<keyword evidence="18" id="KW-1185">Reference proteome</keyword>
<gene>
    <name evidence="19" type="primary">b3gnt2l</name>
</gene>
<keyword evidence="7" id="KW-0812">Transmembrane</keyword>
<evidence type="ECO:0000313" key="19">
    <source>
        <dbReference type="RefSeq" id="XP_008295405.1"/>
    </source>
</evidence>
<evidence type="ECO:0000256" key="13">
    <source>
        <dbReference type="ARBA" id="ARBA00023211"/>
    </source>
</evidence>
<reference evidence="19" key="1">
    <citation type="submission" date="2025-08" db="UniProtKB">
        <authorList>
            <consortium name="RefSeq"/>
        </authorList>
    </citation>
    <scope>IDENTIFICATION</scope>
</reference>
<evidence type="ECO:0000256" key="15">
    <source>
        <dbReference type="ARBA" id="ARBA00065824"/>
    </source>
</evidence>
<comment type="subunit">
    <text evidence="15">Interacts with B3GNT8; this interaction greatly increases B3GNT2 catalytic activity, independently of B3GNT8 enzymatic activity.</text>
</comment>
<keyword evidence="9" id="KW-1133">Transmembrane helix</keyword>
<evidence type="ECO:0000256" key="3">
    <source>
        <dbReference type="ARBA" id="ARBA00004922"/>
    </source>
</evidence>
<dbReference type="FunFam" id="3.90.550.50:FF:000010">
    <property type="entry name" value="Hexosyltransferase"/>
    <property type="match status" value="1"/>
</dbReference>
<dbReference type="GO" id="GO:0008532">
    <property type="term" value="F:N-acetyllactosaminide beta-1,3-N-acetylglucosaminyltransferase activity"/>
    <property type="evidence" value="ECO:0007669"/>
    <property type="project" value="UniProtKB-EC"/>
</dbReference>
<evidence type="ECO:0000256" key="14">
    <source>
        <dbReference type="ARBA" id="ARBA00050470"/>
    </source>
</evidence>
<comment type="pathway">
    <text evidence="3">Protein modification; protein glycosylation.</text>
</comment>
<evidence type="ECO:0000256" key="11">
    <source>
        <dbReference type="ARBA" id="ARBA00023136"/>
    </source>
</evidence>
<comment type="catalytic activity">
    <reaction evidence="14">
        <text>a beta-D-galactosyl-(1-&gt;4)-N-acetyl-beta-D-glucosaminyl derivative + UDP-N-acetyl-alpha-D-glucosamine = an N-acetyl-beta-D-glucosaminyl-(1-&gt;3)-beta-D-galactosyl-(1-&gt;4)-N-acetyl-beta-D-glucosaminyl derivative + UDP + H(+)</text>
        <dbReference type="Rhea" id="RHEA:14389"/>
        <dbReference type="ChEBI" id="CHEBI:15378"/>
        <dbReference type="ChEBI" id="CHEBI:57705"/>
        <dbReference type="ChEBI" id="CHEBI:58223"/>
        <dbReference type="ChEBI" id="CHEBI:133507"/>
        <dbReference type="ChEBI" id="CHEBI:134090"/>
        <dbReference type="EC" id="2.4.1.149"/>
    </reaction>
</comment>
<dbReference type="PANTHER" id="PTHR11214:SF87">
    <property type="entry name" value="UDP-GLCNAC:BETAGAL BETA-1,3-N-ACETYLGLUCOSAMINYLTRANSFERASE 8"/>
    <property type="match status" value="1"/>
</dbReference>
<evidence type="ECO:0000256" key="10">
    <source>
        <dbReference type="ARBA" id="ARBA00023034"/>
    </source>
</evidence>
<organism evidence="18 19">
    <name type="scientific">Stegastes partitus</name>
    <name type="common">bicolor damselfish</name>
    <dbReference type="NCBI Taxonomy" id="144197"/>
    <lineage>
        <taxon>Eukaryota</taxon>
        <taxon>Metazoa</taxon>
        <taxon>Chordata</taxon>
        <taxon>Craniata</taxon>
        <taxon>Vertebrata</taxon>
        <taxon>Euteleostomi</taxon>
        <taxon>Actinopterygii</taxon>
        <taxon>Neopterygii</taxon>
        <taxon>Teleostei</taxon>
        <taxon>Neoteleostei</taxon>
        <taxon>Acanthomorphata</taxon>
        <taxon>Ovalentaria</taxon>
        <taxon>Pomacentridae</taxon>
        <taxon>Stegastes</taxon>
    </lineage>
</organism>
<dbReference type="GeneID" id="103368727"/>
<evidence type="ECO:0000256" key="7">
    <source>
        <dbReference type="ARBA" id="ARBA00022692"/>
    </source>
</evidence>
<comment type="subcellular location">
    <subcellularLocation>
        <location evidence="2 16">Golgi apparatus membrane</location>
        <topology evidence="2 16">Single-pass type II membrane protein</topology>
    </subcellularLocation>
</comment>
<dbReference type="GO" id="GO:0016262">
    <property type="term" value="F:protein N-acetylglucosaminyltransferase activity"/>
    <property type="evidence" value="ECO:0007669"/>
    <property type="project" value="TreeGrafter"/>
</dbReference>
<dbReference type="CTD" id="797513"/>
<keyword evidence="12" id="KW-0325">Glycoprotein</keyword>
<keyword evidence="6" id="KW-0808">Transferase</keyword>
<feature type="chain" id="PRO_5041338057" description="Hexosyltransferase" evidence="17">
    <location>
        <begin position="27"/>
        <end position="430"/>
    </location>
</feature>
<protein>
    <recommendedName>
        <fullName evidence="16">Hexosyltransferase</fullName>
        <ecNumber evidence="16">2.4.1.-</ecNumber>
    </recommendedName>
</protein>
<keyword evidence="5 16" id="KW-0328">Glycosyltransferase</keyword>